<dbReference type="InterPro" id="IPR002068">
    <property type="entry name" value="A-crystallin/Hsp20_dom"/>
</dbReference>
<dbReference type="EMBL" id="JAMZMK010011627">
    <property type="protein sequence ID" value="KAI7726578.1"/>
    <property type="molecule type" value="Genomic_DNA"/>
</dbReference>
<gene>
    <name evidence="5" type="ORF">M8C21_010995</name>
</gene>
<comment type="similarity">
    <text evidence="2 3">Belongs to the small heat shock protein (HSP20) family.</text>
</comment>
<evidence type="ECO:0000259" key="4">
    <source>
        <dbReference type="PROSITE" id="PS01031"/>
    </source>
</evidence>
<sequence length="262" mass="29219">MASETARRRVEMIGAHFFAVDHIPATATHLFPLNCSGGLTSIKRRCDNTMHFARQNLKSQGCYMRPATTEQDCIDQSSLTFKSTQSKQDLSSEPVTTPMFSQPASINSIAPKVRNIQYADGDYMLPSLQPPKFSRIIERDVPMKFSHRNNTRATKRPGLQKKLSPRMDVAESGGKYVLLIELPGISIDDIRVEVHNTTLTVQTINGKTAACYFNGCSNSSYYKKEILEGPFEIKWPLPCGVNPDSVSAEFLDGLLRITITKL</sequence>
<dbReference type="PANTHER" id="PTHR11527">
    <property type="entry name" value="HEAT-SHOCK PROTEIN 20 FAMILY MEMBER"/>
    <property type="match status" value="1"/>
</dbReference>
<organism evidence="5 6">
    <name type="scientific">Ambrosia artemisiifolia</name>
    <name type="common">Common ragweed</name>
    <dbReference type="NCBI Taxonomy" id="4212"/>
    <lineage>
        <taxon>Eukaryota</taxon>
        <taxon>Viridiplantae</taxon>
        <taxon>Streptophyta</taxon>
        <taxon>Embryophyta</taxon>
        <taxon>Tracheophyta</taxon>
        <taxon>Spermatophyta</taxon>
        <taxon>Magnoliopsida</taxon>
        <taxon>eudicotyledons</taxon>
        <taxon>Gunneridae</taxon>
        <taxon>Pentapetalae</taxon>
        <taxon>asterids</taxon>
        <taxon>campanulids</taxon>
        <taxon>Asterales</taxon>
        <taxon>Asteraceae</taxon>
        <taxon>Asteroideae</taxon>
        <taxon>Heliantheae alliance</taxon>
        <taxon>Heliantheae</taxon>
        <taxon>Ambrosia</taxon>
    </lineage>
</organism>
<dbReference type="InterPro" id="IPR008978">
    <property type="entry name" value="HSP20-like_chaperone"/>
</dbReference>
<evidence type="ECO:0000313" key="5">
    <source>
        <dbReference type="EMBL" id="KAI7726578.1"/>
    </source>
</evidence>
<dbReference type="Gene3D" id="2.60.40.790">
    <property type="match status" value="1"/>
</dbReference>
<dbReference type="PROSITE" id="PS01031">
    <property type="entry name" value="SHSP"/>
    <property type="match status" value="1"/>
</dbReference>
<keyword evidence="6" id="KW-1185">Reference proteome</keyword>
<dbReference type="AlphaFoldDB" id="A0AAD5BQF8"/>
<reference evidence="5" key="1">
    <citation type="submission" date="2022-06" db="EMBL/GenBank/DDBJ databases">
        <title>Uncovering the hologenomic basis of an extraordinary plant invasion.</title>
        <authorList>
            <person name="Bieker V.C."/>
            <person name="Martin M.D."/>
            <person name="Gilbert T."/>
            <person name="Hodgins K."/>
            <person name="Battlay P."/>
            <person name="Petersen B."/>
            <person name="Wilson J."/>
        </authorList>
    </citation>
    <scope>NUCLEOTIDE SEQUENCE</scope>
    <source>
        <strain evidence="5">AA19_3_7</strain>
        <tissue evidence="5">Leaf</tissue>
    </source>
</reference>
<evidence type="ECO:0000313" key="6">
    <source>
        <dbReference type="Proteomes" id="UP001206925"/>
    </source>
</evidence>
<evidence type="ECO:0000256" key="3">
    <source>
        <dbReference type="RuleBase" id="RU003616"/>
    </source>
</evidence>
<comment type="caution">
    <text evidence="5">The sequence shown here is derived from an EMBL/GenBank/DDBJ whole genome shotgun (WGS) entry which is preliminary data.</text>
</comment>
<feature type="domain" description="SHSP" evidence="4">
    <location>
        <begin position="158"/>
        <end position="262"/>
    </location>
</feature>
<evidence type="ECO:0000256" key="1">
    <source>
        <dbReference type="ARBA" id="ARBA00023016"/>
    </source>
</evidence>
<dbReference type="SUPFAM" id="SSF49764">
    <property type="entry name" value="HSP20-like chaperones"/>
    <property type="match status" value="1"/>
</dbReference>
<accession>A0AAD5BQF8</accession>
<evidence type="ECO:0000256" key="2">
    <source>
        <dbReference type="PROSITE-ProRule" id="PRU00285"/>
    </source>
</evidence>
<keyword evidence="1" id="KW-0346">Stress response</keyword>
<proteinExistence type="inferred from homology"/>
<dbReference type="Proteomes" id="UP001206925">
    <property type="component" value="Unassembled WGS sequence"/>
</dbReference>
<name>A0AAD5BQF8_AMBAR</name>
<dbReference type="CDD" id="cd06464">
    <property type="entry name" value="ACD_sHsps-like"/>
    <property type="match status" value="1"/>
</dbReference>
<dbReference type="InterPro" id="IPR031107">
    <property type="entry name" value="Small_HSP"/>
</dbReference>
<protein>
    <recommendedName>
        <fullName evidence="4">SHSP domain-containing protein</fullName>
    </recommendedName>
</protein>
<dbReference type="Pfam" id="PF00011">
    <property type="entry name" value="HSP20"/>
    <property type="match status" value="1"/>
</dbReference>